<dbReference type="RefSeq" id="WP_130587017.1">
    <property type="nucleotide sequence ID" value="NZ_AP019389.1"/>
</dbReference>
<dbReference type="Proteomes" id="UP000290057">
    <property type="component" value="Chromosome"/>
</dbReference>
<dbReference type="AlphaFoldDB" id="A0A3T1CKK7"/>
<reference evidence="1 2" key="1">
    <citation type="submission" date="2019-01" db="EMBL/GenBank/DDBJ databases">
        <title>Complete genome sequence of Erythrobacter flavus KJ5.</title>
        <authorList>
            <person name="Kanesaki Y."/>
            <person name="Brotosudarmo T."/>
            <person name="Moriuchi R."/>
            <person name="Awai K."/>
        </authorList>
    </citation>
    <scope>NUCLEOTIDE SEQUENCE [LARGE SCALE GENOMIC DNA]</scope>
    <source>
        <strain evidence="1 2">KJ5</strain>
    </source>
</reference>
<gene>
    <name evidence="1" type="ORF">EKJ_23920</name>
</gene>
<proteinExistence type="predicted"/>
<protein>
    <submittedName>
        <fullName evidence="1">Uncharacterized protein</fullName>
    </submittedName>
</protein>
<organism evidence="1 2">
    <name type="scientific">Qipengyuania flava</name>
    <dbReference type="NCBI Taxonomy" id="192812"/>
    <lineage>
        <taxon>Bacteria</taxon>
        <taxon>Pseudomonadati</taxon>
        <taxon>Pseudomonadota</taxon>
        <taxon>Alphaproteobacteria</taxon>
        <taxon>Sphingomonadales</taxon>
        <taxon>Erythrobacteraceae</taxon>
        <taxon>Qipengyuania</taxon>
    </lineage>
</organism>
<sequence length="139" mass="15699">MFFYLLAQSAKVLAGEPGYDHIKEVAAVANFLAEAESGEIDVTEVELVNRADPVQNTWRSLLDYVRECPIEEISAIPSTDRSLPLNVKWDCGRYIEIEGKPKWEERHASFWVRRGRVTKIAFGEGEPVIIPPVIRSGNK</sequence>
<evidence type="ECO:0000313" key="2">
    <source>
        <dbReference type="Proteomes" id="UP000290057"/>
    </source>
</evidence>
<evidence type="ECO:0000313" key="1">
    <source>
        <dbReference type="EMBL" id="BBI21545.1"/>
    </source>
</evidence>
<keyword evidence="2" id="KW-1185">Reference proteome</keyword>
<accession>A0A3T1CKK7</accession>
<name>A0A3T1CKK7_9SPHN</name>
<dbReference type="EMBL" id="AP019389">
    <property type="protein sequence ID" value="BBI21545.1"/>
    <property type="molecule type" value="Genomic_DNA"/>
</dbReference>